<dbReference type="GO" id="GO:0016491">
    <property type="term" value="F:oxidoreductase activity"/>
    <property type="evidence" value="ECO:0007669"/>
    <property type="project" value="UniProtKB-KW"/>
</dbReference>
<dbReference type="Gene3D" id="3.40.50.720">
    <property type="entry name" value="NAD(P)-binding Rossmann-like Domain"/>
    <property type="match status" value="1"/>
</dbReference>
<accession>A0A2P2C2F4</accession>
<evidence type="ECO:0000256" key="2">
    <source>
        <dbReference type="ARBA" id="ARBA00023002"/>
    </source>
</evidence>
<dbReference type="SMART" id="SM00822">
    <property type="entry name" value="PKS_KR"/>
    <property type="match status" value="1"/>
</dbReference>
<name>A0A2P2C2F4_9ZZZZ</name>
<dbReference type="SUPFAM" id="SSF51735">
    <property type="entry name" value="NAD(P)-binding Rossmann-fold domains"/>
    <property type="match status" value="1"/>
</dbReference>
<feature type="domain" description="Ketoreductase" evidence="4">
    <location>
        <begin position="6"/>
        <end position="188"/>
    </location>
</feature>
<feature type="compositionally biased region" description="Basic and acidic residues" evidence="3">
    <location>
        <begin position="281"/>
        <end position="290"/>
    </location>
</feature>
<proteinExistence type="inferred from homology"/>
<evidence type="ECO:0000313" key="5">
    <source>
        <dbReference type="EMBL" id="CUR56198.1"/>
    </source>
</evidence>
<dbReference type="InterPro" id="IPR057326">
    <property type="entry name" value="KR_dom"/>
</dbReference>
<dbReference type="PANTHER" id="PTHR44196">
    <property type="entry name" value="DEHYDROGENASE/REDUCTASE SDR FAMILY MEMBER 7B"/>
    <property type="match status" value="1"/>
</dbReference>
<evidence type="ECO:0000259" key="4">
    <source>
        <dbReference type="SMART" id="SM00822"/>
    </source>
</evidence>
<dbReference type="PANTHER" id="PTHR44196:SF1">
    <property type="entry name" value="DEHYDROGENASE_REDUCTASE SDR FAMILY MEMBER 7B"/>
    <property type="match status" value="1"/>
</dbReference>
<reference evidence="5" key="1">
    <citation type="submission" date="2015-08" db="EMBL/GenBank/DDBJ databases">
        <authorList>
            <person name="Babu N.S."/>
            <person name="Beckwith C.J."/>
            <person name="Beseler K.G."/>
            <person name="Brison A."/>
            <person name="Carone J.V."/>
            <person name="Caskin T.P."/>
            <person name="Diamond M."/>
            <person name="Durham M.E."/>
            <person name="Foxe J.M."/>
            <person name="Go M."/>
            <person name="Henderson B.A."/>
            <person name="Jones I.B."/>
            <person name="McGettigan J.A."/>
            <person name="Micheletti S.J."/>
            <person name="Nasrallah M.E."/>
            <person name="Ortiz D."/>
            <person name="Piller C.R."/>
            <person name="Privatt S.R."/>
            <person name="Schneider S.L."/>
            <person name="Sharp S."/>
            <person name="Smith T.C."/>
            <person name="Stanton J.D."/>
            <person name="Ullery H.E."/>
            <person name="Wilson R.J."/>
            <person name="Serrano M.G."/>
            <person name="Buck G."/>
            <person name="Lee V."/>
            <person name="Wang Y."/>
            <person name="Carvalho R."/>
            <person name="Voegtly L."/>
            <person name="Shi R."/>
            <person name="Duckworth R."/>
            <person name="Johnson A."/>
            <person name="Loviza R."/>
            <person name="Walstead R."/>
            <person name="Shah Z."/>
            <person name="Kiflezghi M."/>
            <person name="Wade K."/>
            <person name="Ball S.L."/>
            <person name="Bradley K.W."/>
            <person name="Asai D.J."/>
            <person name="Bowman C.A."/>
            <person name="Russell D.A."/>
            <person name="Pope W.H."/>
            <person name="Jacobs-Sera D."/>
            <person name="Hendrix R.W."/>
            <person name="Hatfull G.F."/>
        </authorList>
    </citation>
    <scope>NUCLEOTIDE SEQUENCE</scope>
</reference>
<organism evidence="5">
    <name type="scientific">metagenome</name>
    <dbReference type="NCBI Taxonomy" id="256318"/>
    <lineage>
        <taxon>unclassified sequences</taxon>
        <taxon>metagenomes</taxon>
    </lineage>
</organism>
<comment type="similarity">
    <text evidence="1">Belongs to the short-chain dehydrogenases/reductases (SDR) family.</text>
</comment>
<gene>
    <name evidence="5" type="ORF">NOCA2310212</name>
</gene>
<dbReference type="AlphaFoldDB" id="A0A2P2C2F4"/>
<keyword evidence="2" id="KW-0560">Oxidoreductase</keyword>
<feature type="region of interest" description="Disordered" evidence="3">
    <location>
        <begin position="266"/>
        <end position="292"/>
    </location>
</feature>
<protein>
    <submittedName>
        <fullName evidence="5">Oxidoreductase, short chain dehydrogenase/reductase family</fullName>
    </submittedName>
</protein>
<dbReference type="Pfam" id="PF00106">
    <property type="entry name" value="adh_short"/>
    <property type="match status" value="1"/>
</dbReference>
<dbReference type="InterPro" id="IPR002347">
    <property type="entry name" value="SDR_fam"/>
</dbReference>
<dbReference type="GO" id="GO:0016020">
    <property type="term" value="C:membrane"/>
    <property type="evidence" value="ECO:0007669"/>
    <property type="project" value="TreeGrafter"/>
</dbReference>
<dbReference type="PRINTS" id="PR00081">
    <property type="entry name" value="GDHRDH"/>
</dbReference>
<dbReference type="EMBL" id="CZKA01000025">
    <property type="protein sequence ID" value="CUR56198.1"/>
    <property type="molecule type" value="Genomic_DNA"/>
</dbReference>
<evidence type="ECO:0000256" key="1">
    <source>
        <dbReference type="ARBA" id="ARBA00006484"/>
    </source>
</evidence>
<sequence length="313" mass="33215">MSGSPRVVLVTGASSGIGRAAALRTSAEGDHVVLVARGAEALEQVARECVTAGAASSLVVATDVGDDAAVADCVARVLTEHGRIDLVLHCAGVVAYGRTEDVPVAVFDQVVRTNLLGSVNVARHTLPVLRRQEAGDLLFVGSVIGHIAVPSMSAYVLSKWGVRALARQLQIENRDRPDVHILYVAPGGVDTPIYEQAANYAGFVGRPPPPVASPEHVARVALKRVDRARSRSQIGWSNNLIRVGFTAVPWVYDALVGPLYRLAASDRTRPVDPHPGNVLEPRPEGDRLHGDQGNALVGIARNVGERVRSTRST</sequence>
<evidence type="ECO:0000256" key="3">
    <source>
        <dbReference type="SAM" id="MobiDB-lite"/>
    </source>
</evidence>
<dbReference type="InterPro" id="IPR036291">
    <property type="entry name" value="NAD(P)-bd_dom_sf"/>
</dbReference>